<protein>
    <submittedName>
        <fullName evidence="2">Uncharacterized protein</fullName>
    </submittedName>
</protein>
<comment type="caution">
    <text evidence="2">The sequence shown here is derived from an EMBL/GenBank/DDBJ whole genome shotgun (WGS) entry which is preliminary data.</text>
</comment>
<organism evidence="2 3">
    <name type="scientific">Pullulanibacillus pueri</name>
    <dbReference type="NCBI Taxonomy" id="1437324"/>
    <lineage>
        <taxon>Bacteria</taxon>
        <taxon>Bacillati</taxon>
        <taxon>Bacillota</taxon>
        <taxon>Bacilli</taxon>
        <taxon>Bacillales</taxon>
        <taxon>Sporolactobacillaceae</taxon>
        <taxon>Pullulanibacillus</taxon>
    </lineage>
</organism>
<evidence type="ECO:0000256" key="1">
    <source>
        <dbReference type="SAM" id="Phobius"/>
    </source>
</evidence>
<accession>A0A8J3EPU8</accession>
<dbReference type="EMBL" id="BMFV01000039">
    <property type="protein sequence ID" value="GGH87376.1"/>
    <property type="molecule type" value="Genomic_DNA"/>
</dbReference>
<name>A0A8J3EPU8_9BACL</name>
<keyword evidence="1" id="KW-0812">Transmembrane</keyword>
<dbReference type="Proteomes" id="UP000656813">
    <property type="component" value="Unassembled WGS sequence"/>
</dbReference>
<reference evidence="2" key="2">
    <citation type="submission" date="2020-09" db="EMBL/GenBank/DDBJ databases">
        <authorList>
            <person name="Sun Q."/>
            <person name="Zhou Y."/>
        </authorList>
    </citation>
    <scope>NUCLEOTIDE SEQUENCE</scope>
    <source>
        <strain evidence="2">CGMCC 1.12777</strain>
    </source>
</reference>
<reference evidence="2" key="1">
    <citation type="journal article" date="2014" name="Int. J. Syst. Evol. Microbiol.">
        <title>Complete genome sequence of Corynebacterium casei LMG S-19264T (=DSM 44701T), isolated from a smear-ripened cheese.</title>
        <authorList>
            <consortium name="US DOE Joint Genome Institute (JGI-PGF)"/>
            <person name="Walter F."/>
            <person name="Albersmeier A."/>
            <person name="Kalinowski J."/>
            <person name="Ruckert C."/>
        </authorList>
    </citation>
    <scope>NUCLEOTIDE SEQUENCE</scope>
    <source>
        <strain evidence="2">CGMCC 1.12777</strain>
    </source>
</reference>
<sequence>MFILIALFIIIGLCLLAHTALGLSKQRNYSFKNAALKKQQNTLVLLGIVGVLCLLFAFLLI</sequence>
<dbReference type="AlphaFoldDB" id="A0A8J3EPU8"/>
<feature type="transmembrane region" description="Helical" evidence="1">
    <location>
        <begin position="42"/>
        <end position="60"/>
    </location>
</feature>
<dbReference type="RefSeq" id="WP_188498889.1">
    <property type="nucleotide sequence ID" value="NZ_BMFV01000039.1"/>
</dbReference>
<proteinExistence type="predicted"/>
<evidence type="ECO:0000313" key="2">
    <source>
        <dbReference type="EMBL" id="GGH87376.1"/>
    </source>
</evidence>
<keyword evidence="1" id="KW-1133">Transmembrane helix</keyword>
<evidence type="ECO:0000313" key="3">
    <source>
        <dbReference type="Proteomes" id="UP000656813"/>
    </source>
</evidence>
<keyword evidence="1" id="KW-0472">Membrane</keyword>
<gene>
    <name evidence="2" type="ORF">GCM10007096_37250</name>
</gene>
<keyword evidence="3" id="KW-1185">Reference proteome</keyword>